<feature type="transmembrane region" description="Helical" evidence="8">
    <location>
        <begin position="70"/>
        <end position="90"/>
    </location>
</feature>
<feature type="domain" description="Lycopene cyclase" evidence="9">
    <location>
        <begin position="124"/>
        <end position="217"/>
    </location>
</feature>
<dbReference type="eggNOG" id="ENOG5030KEM">
    <property type="taxonomic scope" value="Bacteria"/>
</dbReference>
<evidence type="ECO:0000313" key="10">
    <source>
        <dbReference type="EMBL" id="KGO86218.1"/>
    </source>
</evidence>
<dbReference type="STRING" id="1121895.GCA_000378485_00681"/>
<sequence>MDTYTYLLLSVMLFFPWLTMYGLRKSLRKKMLKVSIMGGLAGFVAEYWYFKDYWHPPTLMGQSIVSIEDFLFGFTIMGIAVSVYEFAFSVTKEQVYKKRKKLFGRMFLVGVISLMLFNIVFGINSIIVSCAVFVAFTIFILILRPDLLLQAITSGVLTVLVVLPVYALLFNVVNPSYWDSYWFLARTKLGVTVLGNIPVTELSWYFTLGSFVGAAHSFASGRGRVKAEQAFNDISIVPIDVIYDEVSINP</sequence>
<dbReference type="OrthoDB" id="820814at2"/>
<comment type="pathway">
    <text evidence="2">Carotenoid biosynthesis.</text>
</comment>
<evidence type="ECO:0000256" key="2">
    <source>
        <dbReference type="ARBA" id="ARBA00004829"/>
    </source>
</evidence>
<reference evidence="10 11" key="1">
    <citation type="submission" date="2013-09" db="EMBL/GenBank/DDBJ databases">
        <authorList>
            <person name="Zeng Z."/>
            <person name="Chen C."/>
        </authorList>
    </citation>
    <scope>NUCLEOTIDE SEQUENCE [LARGE SCALE GENOMIC DNA]</scope>
    <source>
        <strain evidence="10 11">WB 3.3-2</strain>
    </source>
</reference>
<feature type="transmembrane region" description="Helical" evidence="8">
    <location>
        <begin position="155"/>
        <end position="173"/>
    </location>
</feature>
<dbReference type="InterPro" id="IPR017825">
    <property type="entry name" value="Lycopene_cyclase_dom"/>
</dbReference>
<keyword evidence="3 8" id="KW-0812">Transmembrane</keyword>
<evidence type="ECO:0000259" key="9">
    <source>
        <dbReference type="Pfam" id="PF18916"/>
    </source>
</evidence>
<gene>
    <name evidence="10" type="ORF">Q765_11590</name>
</gene>
<dbReference type="GO" id="GO:0016020">
    <property type="term" value="C:membrane"/>
    <property type="evidence" value="ECO:0007669"/>
    <property type="project" value="UniProtKB-SubCell"/>
</dbReference>
<feature type="transmembrane region" description="Helical" evidence="8">
    <location>
        <begin position="6"/>
        <end position="24"/>
    </location>
</feature>
<evidence type="ECO:0000256" key="6">
    <source>
        <dbReference type="ARBA" id="ARBA00023136"/>
    </source>
</evidence>
<evidence type="ECO:0000256" key="7">
    <source>
        <dbReference type="ARBA" id="ARBA00023235"/>
    </source>
</evidence>
<proteinExistence type="predicted"/>
<keyword evidence="11" id="KW-1185">Reference proteome</keyword>
<dbReference type="GO" id="GO:0045436">
    <property type="term" value="F:lycopene beta cyclase activity"/>
    <property type="evidence" value="ECO:0007669"/>
    <property type="project" value="UniProtKB-ARBA"/>
</dbReference>
<dbReference type="GO" id="GO:0016117">
    <property type="term" value="P:carotenoid biosynthetic process"/>
    <property type="evidence" value="ECO:0007669"/>
    <property type="project" value="UniProtKB-KW"/>
</dbReference>
<accession>A0A0A2M470</accession>
<comment type="subcellular location">
    <subcellularLocation>
        <location evidence="1">Membrane</location>
        <topology evidence="1">Multi-pass membrane protein</topology>
    </subcellularLocation>
</comment>
<dbReference type="RefSeq" id="WP_020211808.1">
    <property type="nucleotide sequence ID" value="NZ_JRLX01000011.1"/>
</dbReference>
<dbReference type="EMBL" id="JRLX01000011">
    <property type="protein sequence ID" value="KGO86218.1"/>
    <property type="molecule type" value="Genomic_DNA"/>
</dbReference>
<organism evidence="10 11">
    <name type="scientific">Flavobacterium rivuli WB 3.3-2 = DSM 21788</name>
    <dbReference type="NCBI Taxonomy" id="1121895"/>
    <lineage>
        <taxon>Bacteria</taxon>
        <taxon>Pseudomonadati</taxon>
        <taxon>Bacteroidota</taxon>
        <taxon>Flavobacteriia</taxon>
        <taxon>Flavobacteriales</taxon>
        <taxon>Flavobacteriaceae</taxon>
        <taxon>Flavobacterium</taxon>
    </lineage>
</organism>
<keyword evidence="4" id="KW-0125">Carotenoid biosynthesis</keyword>
<keyword evidence="7" id="KW-0413">Isomerase</keyword>
<keyword evidence="6 8" id="KW-0472">Membrane</keyword>
<evidence type="ECO:0000313" key="11">
    <source>
        <dbReference type="Proteomes" id="UP000030152"/>
    </source>
</evidence>
<feature type="domain" description="Lycopene cyclase" evidence="9">
    <location>
        <begin position="5"/>
        <end position="86"/>
    </location>
</feature>
<dbReference type="Pfam" id="PF18916">
    <property type="entry name" value="Lycopene_cyc"/>
    <property type="match status" value="2"/>
</dbReference>
<evidence type="ECO:0000256" key="8">
    <source>
        <dbReference type="SAM" id="Phobius"/>
    </source>
</evidence>
<dbReference type="Proteomes" id="UP000030152">
    <property type="component" value="Unassembled WGS sequence"/>
</dbReference>
<evidence type="ECO:0000256" key="1">
    <source>
        <dbReference type="ARBA" id="ARBA00004141"/>
    </source>
</evidence>
<evidence type="ECO:0000256" key="5">
    <source>
        <dbReference type="ARBA" id="ARBA00022989"/>
    </source>
</evidence>
<evidence type="ECO:0000256" key="4">
    <source>
        <dbReference type="ARBA" id="ARBA00022746"/>
    </source>
</evidence>
<keyword evidence="5 8" id="KW-1133">Transmembrane helix</keyword>
<dbReference type="AlphaFoldDB" id="A0A0A2M470"/>
<feature type="transmembrane region" description="Helical" evidence="8">
    <location>
        <begin position="31"/>
        <end position="50"/>
    </location>
</feature>
<protein>
    <recommendedName>
        <fullName evidence="9">Lycopene cyclase domain-containing protein</fullName>
    </recommendedName>
</protein>
<feature type="transmembrane region" description="Helical" evidence="8">
    <location>
        <begin position="126"/>
        <end position="143"/>
    </location>
</feature>
<comment type="caution">
    <text evidence="10">The sequence shown here is derived from an EMBL/GenBank/DDBJ whole genome shotgun (WGS) entry which is preliminary data.</text>
</comment>
<name>A0A0A2M470_9FLAO</name>
<dbReference type="GO" id="GO:0016872">
    <property type="term" value="F:intramolecular lyase activity"/>
    <property type="evidence" value="ECO:0007669"/>
    <property type="project" value="InterPro"/>
</dbReference>
<evidence type="ECO:0000256" key="3">
    <source>
        <dbReference type="ARBA" id="ARBA00022692"/>
    </source>
</evidence>